<feature type="compositionally biased region" description="Polar residues" evidence="2">
    <location>
        <begin position="142"/>
        <end position="160"/>
    </location>
</feature>
<keyword evidence="1" id="KW-0175">Coiled coil</keyword>
<keyword evidence="4" id="KW-1185">Reference proteome</keyword>
<dbReference type="EMBL" id="NMUH01000298">
    <property type="protein sequence ID" value="MQL76433.1"/>
    <property type="molecule type" value="Genomic_DNA"/>
</dbReference>
<evidence type="ECO:0000256" key="2">
    <source>
        <dbReference type="SAM" id="MobiDB-lite"/>
    </source>
</evidence>
<feature type="compositionally biased region" description="Basic and acidic residues" evidence="2">
    <location>
        <begin position="165"/>
        <end position="178"/>
    </location>
</feature>
<accession>A0A843U4L3</accession>
<dbReference type="Proteomes" id="UP000652761">
    <property type="component" value="Unassembled WGS sequence"/>
</dbReference>
<feature type="coiled-coil region" evidence="1">
    <location>
        <begin position="21"/>
        <end position="55"/>
    </location>
</feature>
<protein>
    <submittedName>
        <fullName evidence="3">Uncharacterized protein</fullName>
    </submittedName>
</protein>
<evidence type="ECO:0000256" key="1">
    <source>
        <dbReference type="SAM" id="Coils"/>
    </source>
</evidence>
<evidence type="ECO:0000313" key="3">
    <source>
        <dbReference type="EMBL" id="MQL76433.1"/>
    </source>
</evidence>
<organism evidence="3 4">
    <name type="scientific">Colocasia esculenta</name>
    <name type="common">Wild taro</name>
    <name type="synonym">Arum esculentum</name>
    <dbReference type="NCBI Taxonomy" id="4460"/>
    <lineage>
        <taxon>Eukaryota</taxon>
        <taxon>Viridiplantae</taxon>
        <taxon>Streptophyta</taxon>
        <taxon>Embryophyta</taxon>
        <taxon>Tracheophyta</taxon>
        <taxon>Spermatophyta</taxon>
        <taxon>Magnoliopsida</taxon>
        <taxon>Liliopsida</taxon>
        <taxon>Araceae</taxon>
        <taxon>Aroideae</taxon>
        <taxon>Colocasieae</taxon>
        <taxon>Colocasia</taxon>
    </lineage>
</organism>
<reference evidence="3" key="1">
    <citation type="submission" date="2017-07" db="EMBL/GenBank/DDBJ databases">
        <title>Taro Niue Genome Assembly and Annotation.</title>
        <authorList>
            <person name="Atibalentja N."/>
            <person name="Keating K."/>
            <person name="Fields C.J."/>
        </authorList>
    </citation>
    <scope>NUCLEOTIDE SEQUENCE</scope>
    <source>
        <strain evidence="3">Niue_2</strain>
        <tissue evidence="3">Leaf</tissue>
    </source>
</reference>
<sequence length="202" mass="22435">MVGGASSSREDPGRSVLEGQLASAVARAEDALTQLQEREQELRTALARTTTLEAEMAELRLRPEAAEVMRWREAAEEASRWRQEAEAAARWQQEVEEVARLRTEAGDLRTQLGEERHRCDMLRFEMKGLERALALVRRSCSAASRSGIPSGSTGHYLTGSSRRRRNEEEARRQKRAPEGSETGPRAMAPPSPRPPEGTGENG</sequence>
<dbReference type="AlphaFoldDB" id="A0A843U4L3"/>
<gene>
    <name evidence="3" type="ORF">Taro_008839</name>
</gene>
<proteinExistence type="predicted"/>
<name>A0A843U4L3_COLES</name>
<comment type="caution">
    <text evidence="3">The sequence shown here is derived from an EMBL/GenBank/DDBJ whole genome shotgun (WGS) entry which is preliminary data.</text>
</comment>
<feature type="region of interest" description="Disordered" evidence="2">
    <location>
        <begin position="142"/>
        <end position="202"/>
    </location>
</feature>
<evidence type="ECO:0000313" key="4">
    <source>
        <dbReference type="Proteomes" id="UP000652761"/>
    </source>
</evidence>